<dbReference type="AlphaFoldDB" id="A0A0F8Y803"/>
<dbReference type="EMBL" id="LAZR01058473">
    <property type="protein sequence ID" value="KKK69810.1"/>
    <property type="molecule type" value="Genomic_DNA"/>
</dbReference>
<gene>
    <name evidence="1" type="ORF">LCGC14_2930300</name>
</gene>
<reference evidence="1" key="1">
    <citation type="journal article" date="2015" name="Nature">
        <title>Complex archaea that bridge the gap between prokaryotes and eukaryotes.</title>
        <authorList>
            <person name="Spang A."/>
            <person name="Saw J.H."/>
            <person name="Jorgensen S.L."/>
            <person name="Zaremba-Niedzwiedzka K."/>
            <person name="Martijn J."/>
            <person name="Lind A.E."/>
            <person name="van Eijk R."/>
            <person name="Schleper C."/>
            <person name="Guy L."/>
            <person name="Ettema T.J."/>
        </authorList>
    </citation>
    <scope>NUCLEOTIDE SEQUENCE</scope>
</reference>
<feature type="non-terminal residue" evidence="1">
    <location>
        <position position="92"/>
    </location>
</feature>
<name>A0A0F8Y803_9ZZZZ</name>
<evidence type="ECO:0000313" key="1">
    <source>
        <dbReference type="EMBL" id="KKK69810.1"/>
    </source>
</evidence>
<accession>A0A0F8Y803</accession>
<organism evidence="1">
    <name type="scientific">marine sediment metagenome</name>
    <dbReference type="NCBI Taxonomy" id="412755"/>
    <lineage>
        <taxon>unclassified sequences</taxon>
        <taxon>metagenomes</taxon>
        <taxon>ecological metagenomes</taxon>
    </lineage>
</organism>
<proteinExistence type="predicted"/>
<sequence>MVNYSKDKQTYVIVAEVPKLKIPHNNSIKIVDFKNDFYLYPSDIIRTLNRLNQSIKNLRNGQKDGFRYQHSFTDIIEADEEAKTYFVSEFEA</sequence>
<protein>
    <submittedName>
        <fullName evidence="1">Uncharacterized protein</fullName>
    </submittedName>
</protein>
<comment type="caution">
    <text evidence="1">The sequence shown here is derived from an EMBL/GenBank/DDBJ whole genome shotgun (WGS) entry which is preliminary data.</text>
</comment>